<sequence length="38" mass="4680">MRIQRFIILSAATSDYQFLRNLWQVFCLFNKKKKEDVQ</sequence>
<accession>A0A0A9CKD3</accession>
<name>A0A0A9CKD3_ARUDO</name>
<dbReference type="AlphaFoldDB" id="A0A0A9CKD3"/>
<organism evidence="1">
    <name type="scientific">Arundo donax</name>
    <name type="common">Giant reed</name>
    <name type="synonym">Donax arundinaceus</name>
    <dbReference type="NCBI Taxonomy" id="35708"/>
    <lineage>
        <taxon>Eukaryota</taxon>
        <taxon>Viridiplantae</taxon>
        <taxon>Streptophyta</taxon>
        <taxon>Embryophyta</taxon>
        <taxon>Tracheophyta</taxon>
        <taxon>Spermatophyta</taxon>
        <taxon>Magnoliopsida</taxon>
        <taxon>Liliopsida</taxon>
        <taxon>Poales</taxon>
        <taxon>Poaceae</taxon>
        <taxon>PACMAD clade</taxon>
        <taxon>Arundinoideae</taxon>
        <taxon>Arundineae</taxon>
        <taxon>Arundo</taxon>
    </lineage>
</organism>
<dbReference type="EMBL" id="GBRH01224040">
    <property type="protein sequence ID" value="JAD73855.1"/>
    <property type="molecule type" value="Transcribed_RNA"/>
</dbReference>
<reference evidence="1" key="1">
    <citation type="submission" date="2014-09" db="EMBL/GenBank/DDBJ databases">
        <authorList>
            <person name="Magalhaes I.L.F."/>
            <person name="Oliveira U."/>
            <person name="Santos F.R."/>
            <person name="Vidigal T.H.D.A."/>
            <person name="Brescovit A.D."/>
            <person name="Santos A.J."/>
        </authorList>
    </citation>
    <scope>NUCLEOTIDE SEQUENCE</scope>
    <source>
        <tissue evidence="1">Shoot tissue taken approximately 20 cm above the soil surface</tissue>
    </source>
</reference>
<proteinExistence type="predicted"/>
<protein>
    <submittedName>
        <fullName evidence="1">Uncharacterized protein</fullName>
    </submittedName>
</protein>
<reference evidence="1" key="2">
    <citation type="journal article" date="2015" name="Data Brief">
        <title>Shoot transcriptome of the giant reed, Arundo donax.</title>
        <authorList>
            <person name="Barrero R.A."/>
            <person name="Guerrero F.D."/>
            <person name="Moolhuijzen P."/>
            <person name="Goolsby J.A."/>
            <person name="Tidwell J."/>
            <person name="Bellgard S.E."/>
            <person name="Bellgard M.I."/>
        </authorList>
    </citation>
    <scope>NUCLEOTIDE SEQUENCE</scope>
    <source>
        <tissue evidence="1">Shoot tissue taken approximately 20 cm above the soil surface</tissue>
    </source>
</reference>
<evidence type="ECO:0000313" key="1">
    <source>
        <dbReference type="EMBL" id="JAD73855.1"/>
    </source>
</evidence>